<dbReference type="AlphaFoldDB" id="A0A9W3A6A0"/>
<dbReference type="SUPFAM" id="SSF50044">
    <property type="entry name" value="SH3-domain"/>
    <property type="match status" value="1"/>
</dbReference>
<dbReference type="Proteomes" id="UP001165740">
    <property type="component" value="Chromosome 1"/>
</dbReference>
<evidence type="ECO:0000256" key="1">
    <source>
        <dbReference type="ARBA" id="ARBA00004245"/>
    </source>
</evidence>
<dbReference type="PRINTS" id="PR00499">
    <property type="entry name" value="P67PHOX"/>
</dbReference>
<dbReference type="OrthoDB" id="28357at2759"/>
<dbReference type="PROSITE" id="PS50002">
    <property type="entry name" value="SH3"/>
    <property type="match status" value="1"/>
</dbReference>
<keyword evidence="4" id="KW-0597">Phosphoprotein</keyword>
<dbReference type="PANTHER" id="PTHR23065">
    <property type="entry name" value="PROLINE-SERINE-THREONINE PHOSPHATASE INTERACTING PROTEIN 1"/>
    <property type="match status" value="1"/>
</dbReference>
<name>A0A9W3A6A0_BIOGL</name>
<evidence type="ECO:0000259" key="9">
    <source>
        <dbReference type="PROSITE" id="PS50002"/>
    </source>
</evidence>
<keyword evidence="11" id="KW-1185">Reference proteome</keyword>
<gene>
    <name evidence="12" type="primary">LOC106071931</name>
</gene>
<evidence type="ECO:0000259" key="10">
    <source>
        <dbReference type="PROSITE" id="PS51741"/>
    </source>
</evidence>
<evidence type="ECO:0000256" key="7">
    <source>
        <dbReference type="PROSITE-ProRule" id="PRU00192"/>
    </source>
</evidence>
<evidence type="ECO:0000256" key="4">
    <source>
        <dbReference type="ARBA" id="ARBA00022553"/>
    </source>
</evidence>
<evidence type="ECO:0000256" key="6">
    <source>
        <dbReference type="ARBA" id="ARBA00023212"/>
    </source>
</evidence>
<dbReference type="GeneID" id="106071931"/>
<dbReference type="GO" id="GO:0005886">
    <property type="term" value="C:plasma membrane"/>
    <property type="evidence" value="ECO:0007669"/>
    <property type="project" value="TreeGrafter"/>
</dbReference>
<dbReference type="InterPro" id="IPR001452">
    <property type="entry name" value="SH3_domain"/>
</dbReference>
<dbReference type="SMART" id="SM00055">
    <property type="entry name" value="FCH"/>
    <property type="match status" value="1"/>
</dbReference>
<feature type="domain" description="SH3" evidence="9">
    <location>
        <begin position="481"/>
        <end position="538"/>
    </location>
</feature>
<evidence type="ECO:0000256" key="8">
    <source>
        <dbReference type="PROSITE-ProRule" id="PRU01077"/>
    </source>
</evidence>
<dbReference type="SMART" id="SM00326">
    <property type="entry name" value="SH3"/>
    <property type="match status" value="1"/>
</dbReference>
<dbReference type="Gene3D" id="6.10.140.470">
    <property type="match status" value="1"/>
</dbReference>
<dbReference type="InterPro" id="IPR036028">
    <property type="entry name" value="SH3-like_dom_sf"/>
</dbReference>
<dbReference type="GO" id="GO:0005737">
    <property type="term" value="C:cytoplasm"/>
    <property type="evidence" value="ECO:0007669"/>
    <property type="project" value="TreeGrafter"/>
</dbReference>
<dbReference type="Pfam" id="PF25610">
    <property type="entry name" value="HR1_TOCA"/>
    <property type="match status" value="1"/>
</dbReference>
<dbReference type="OMA" id="HRLARFQ"/>
<dbReference type="SUPFAM" id="SSF103657">
    <property type="entry name" value="BAR/IMD domain-like"/>
    <property type="match status" value="1"/>
</dbReference>
<feature type="domain" description="F-BAR" evidence="10">
    <location>
        <begin position="42"/>
        <end position="298"/>
    </location>
</feature>
<comment type="subcellular location">
    <subcellularLocation>
        <location evidence="1">Cytoplasm</location>
        <location evidence="1">Cytoskeleton</location>
    </subcellularLocation>
</comment>
<evidence type="ECO:0000256" key="3">
    <source>
        <dbReference type="ARBA" id="ARBA00022490"/>
    </source>
</evidence>
<sequence length="538" mass="61234">MSHPTTCGRCHRREKSRSSIRRLSGILPHSVQGAINSLTLPMPASNIAKGFDGFEELRKFIKQGNEFSKEVSILLQERSEAETLYAKSLSKIATKLLKACGTGVGSLTDGWKAVAVAMEQEAELHKNLAAGLLDEISKPLKGFVETQIKARKPLEALVERSYKNLTDRRAEEFKCKKHSYSCCRDYEKAEISLVDAKAGKSKDTGKGEKKSKQTLALLKKADKEYTEACYKAESSRQDWDMTVARASTSMQEIEEERLKSMQDYLNKYNSHISVLSPKLTQYFDRLNEAVLTVDLQHDLQIIVQQKGVKGPRQPEQILLDCYAEDSQISLDVERRKDALKNYLIHLHQFIEKERKGKEGVQKLVEVYRNKPSFADAETQEDTKQKLEQTTFMLNFLEASHYKINSNLCQLEGKSPPPSIFSQYIETVRDKQNMLSSTLKLPLNLALEGNKDYMDCHAPNDYYQDINSPEDEFIDEEFPSPTVIGNCKAIYDFDATRPDELTIKRGDIICIYEKLRDGWWEGEANGIRGIFPSTYVEEC</sequence>
<dbReference type="Pfam" id="PF00018">
    <property type="entry name" value="SH3_1"/>
    <property type="match status" value="1"/>
</dbReference>
<dbReference type="Gene3D" id="1.20.1270.60">
    <property type="entry name" value="Arfaptin homology (AH) domain/BAR domain"/>
    <property type="match status" value="1"/>
</dbReference>
<protein>
    <submittedName>
        <fullName evidence="12">Nostrin-like isoform X1</fullName>
    </submittedName>
</protein>
<dbReference type="InterPro" id="IPR001060">
    <property type="entry name" value="FCH_dom"/>
</dbReference>
<keyword evidence="6" id="KW-0206">Cytoskeleton</keyword>
<keyword evidence="5 8" id="KW-0175">Coiled coil</keyword>
<dbReference type="Pfam" id="PF00611">
    <property type="entry name" value="FCH"/>
    <property type="match status" value="1"/>
</dbReference>
<organism evidence="11 12">
    <name type="scientific">Biomphalaria glabrata</name>
    <name type="common">Bloodfluke planorb</name>
    <name type="synonym">Freshwater snail</name>
    <dbReference type="NCBI Taxonomy" id="6526"/>
    <lineage>
        <taxon>Eukaryota</taxon>
        <taxon>Metazoa</taxon>
        <taxon>Spiralia</taxon>
        <taxon>Lophotrochozoa</taxon>
        <taxon>Mollusca</taxon>
        <taxon>Gastropoda</taxon>
        <taxon>Heterobranchia</taxon>
        <taxon>Euthyneura</taxon>
        <taxon>Panpulmonata</taxon>
        <taxon>Hygrophila</taxon>
        <taxon>Lymnaeoidea</taxon>
        <taxon>Planorbidae</taxon>
        <taxon>Biomphalaria</taxon>
    </lineage>
</organism>
<evidence type="ECO:0000256" key="2">
    <source>
        <dbReference type="ARBA" id="ARBA00022443"/>
    </source>
</evidence>
<evidence type="ECO:0000256" key="5">
    <source>
        <dbReference type="ARBA" id="ARBA00023054"/>
    </source>
</evidence>
<dbReference type="PROSITE" id="PS51741">
    <property type="entry name" value="F_BAR"/>
    <property type="match status" value="1"/>
</dbReference>
<accession>A0A9W3A6A0</accession>
<dbReference type="FunFam" id="2.30.30.40:FF:000072">
    <property type="entry name" value="Unconventional Myosin IB"/>
    <property type="match status" value="1"/>
</dbReference>
<dbReference type="GO" id="GO:0043226">
    <property type="term" value="C:organelle"/>
    <property type="evidence" value="ECO:0007669"/>
    <property type="project" value="UniProtKB-ARBA"/>
</dbReference>
<keyword evidence="3" id="KW-0963">Cytoplasm</keyword>
<dbReference type="InterPro" id="IPR031160">
    <property type="entry name" value="F_BAR_dom"/>
</dbReference>
<dbReference type="PRINTS" id="PR00452">
    <property type="entry name" value="SH3DOMAIN"/>
</dbReference>
<reference evidence="12" key="1">
    <citation type="submission" date="2025-08" db="UniProtKB">
        <authorList>
            <consortium name="RefSeq"/>
        </authorList>
    </citation>
    <scope>IDENTIFICATION</scope>
</reference>
<dbReference type="RefSeq" id="XP_055882837.1">
    <property type="nucleotide sequence ID" value="XM_056026862.1"/>
</dbReference>
<keyword evidence="2 7" id="KW-0728">SH3 domain</keyword>
<dbReference type="Gene3D" id="2.30.30.40">
    <property type="entry name" value="SH3 Domains"/>
    <property type="match status" value="1"/>
</dbReference>
<dbReference type="PANTHER" id="PTHR23065:SF7">
    <property type="entry name" value="NOSTRIN, ISOFORM H"/>
    <property type="match status" value="1"/>
</dbReference>
<dbReference type="InterPro" id="IPR057870">
    <property type="entry name" value="HR1_TOCA"/>
</dbReference>
<evidence type="ECO:0000313" key="12">
    <source>
        <dbReference type="RefSeq" id="XP_055882837.1"/>
    </source>
</evidence>
<dbReference type="InterPro" id="IPR027267">
    <property type="entry name" value="AH/BAR_dom_sf"/>
</dbReference>
<evidence type="ECO:0000313" key="11">
    <source>
        <dbReference type="Proteomes" id="UP001165740"/>
    </source>
</evidence>
<proteinExistence type="predicted"/>